<evidence type="ECO:0000256" key="3">
    <source>
        <dbReference type="ARBA" id="ARBA00022801"/>
    </source>
</evidence>
<dbReference type="SMART" id="SM00990">
    <property type="entry name" value="VRR_NUC"/>
    <property type="match status" value="1"/>
</dbReference>
<evidence type="ECO:0000313" key="5">
    <source>
        <dbReference type="EMBL" id="DAE16664.1"/>
    </source>
</evidence>
<dbReference type="GO" id="GO:0016788">
    <property type="term" value="F:hydrolase activity, acting on ester bonds"/>
    <property type="evidence" value="ECO:0007669"/>
    <property type="project" value="InterPro"/>
</dbReference>
<dbReference type="GO" id="GO:0004518">
    <property type="term" value="F:nuclease activity"/>
    <property type="evidence" value="ECO:0007669"/>
    <property type="project" value="UniProtKB-KW"/>
</dbReference>
<protein>
    <submittedName>
        <fullName evidence="5">Nuclease</fullName>
    </submittedName>
</protein>
<accession>A0A8S5QC52</accession>
<dbReference type="InterPro" id="IPR011856">
    <property type="entry name" value="tRNA_endonuc-like_dom_sf"/>
</dbReference>
<comment type="cofactor">
    <cofactor evidence="1">
        <name>Mg(2+)</name>
        <dbReference type="ChEBI" id="CHEBI:18420"/>
    </cofactor>
</comment>
<proteinExistence type="predicted"/>
<feature type="domain" description="VRR-NUC" evidence="4">
    <location>
        <begin position="30"/>
        <end position="141"/>
    </location>
</feature>
<evidence type="ECO:0000259" key="4">
    <source>
        <dbReference type="SMART" id="SM00990"/>
    </source>
</evidence>
<evidence type="ECO:0000256" key="1">
    <source>
        <dbReference type="ARBA" id="ARBA00001946"/>
    </source>
</evidence>
<keyword evidence="3" id="KW-0378">Hydrolase</keyword>
<evidence type="ECO:0000256" key="2">
    <source>
        <dbReference type="ARBA" id="ARBA00022722"/>
    </source>
</evidence>
<keyword evidence="2" id="KW-0540">Nuclease</keyword>
<organism evidence="5">
    <name type="scientific">Podoviridae sp. ctn7K25</name>
    <dbReference type="NCBI Taxonomy" id="2825273"/>
    <lineage>
        <taxon>Viruses</taxon>
        <taxon>Duplodnaviria</taxon>
        <taxon>Heunggongvirae</taxon>
        <taxon>Uroviricota</taxon>
        <taxon>Caudoviricetes</taxon>
    </lineage>
</organism>
<dbReference type="Gene3D" id="3.40.1350.10">
    <property type="match status" value="1"/>
</dbReference>
<name>A0A8S5QC52_9CAUD</name>
<sequence>MCSSMTPMPMSPTDARSFDELLREARSGKPPRHARHDEEHHIQCACVRWFNLQYPQYRGRLFAVPNGGGRSKVEAARLVAEGVVAGVSDLILLLSNHDYGALLIEMKTSAKHSRQSQRQQWWQSLVTANDEYRYVVCRSLDDFMREVKQYINNVL</sequence>
<dbReference type="GO" id="GO:0003676">
    <property type="term" value="F:nucleic acid binding"/>
    <property type="evidence" value="ECO:0007669"/>
    <property type="project" value="InterPro"/>
</dbReference>
<dbReference type="InterPro" id="IPR014883">
    <property type="entry name" value="VRR_NUC"/>
</dbReference>
<dbReference type="EMBL" id="BK015629">
    <property type="protein sequence ID" value="DAE16664.1"/>
    <property type="molecule type" value="Genomic_DNA"/>
</dbReference>
<reference evidence="5" key="1">
    <citation type="journal article" date="2021" name="Proc. Natl. Acad. Sci. U.S.A.">
        <title>A Catalog of Tens of Thousands of Viruses from Human Metagenomes Reveals Hidden Associations with Chronic Diseases.</title>
        <authorList>
            <person name="Tisza M.J."/>
            <person name="Buck C.B."/>
        </authorList>
    </citation>
    <scope>NUCLEOTIDE SEQUENCE</scope>
    <source>
        <strain evidence="5">Ctn7K25</strain>
    </source>
</reference>